<feature type="region of interest" description="Disordered" evidence="1">
    <location>
        <begin position="1"/>
        <end position="46"/>
    </location>
</feature>
<dbReference type="Proteomes" id="UP001138500">
    <property type="component" value="Unassembled WGS sequence"/>
</dbReference>
<dbReference type="EMBL" id="RIBY02000324">
    <property type="protein sequence ID" value="KAH9844507.1"/>
    <property type="molecule type" value="Genomic_DNA"/>
</dbReference>
<proteinExistence type="predicted"/>
<feature type="region of interest" description="Disordered" evidence="1">
    <location>
        <begin position="119"/>
        <end position="150"/>
    </location>
</feature>
<feature type="region of interest" description="Disordered" evidence="1">
    <location>
        <begin position="273"/>
        <end position="310"/>
    </location>
</feature>
<protein>
    <submittedName>
        <fullName evidence="2">Uncharacterized protein</fullName>
    </submittedName>
</protein>
<evidence type="ECO:0000313" key="2">
    <source>
        <dbReference type="EMBL" id="KAH9844507.1"/>
    </source>
</evidence>
<reference evidence="2 3" key="1">
    <citation type="journal article" date="2018" name="IMA Fungus">
        <title>IMA Genome-F 10: Nine draft genome sequences of Claviceps purpurea s.lat., including C. arundinis, C. humidiphila, and C. cf. spartinae, pseudomolecules for the pitch canker pathogen Fusarium circinatum, draft genome of Davidsoniella eucalypti, Grosmannia galeiformis, Quambalaria eucalypti, and Teratosphaeria destructans.</title>
        <authorList>
            <person name="Wingfield B.D."/>
            <person name="Liu M."/>
            <person name="Nguyen H.D."/>
            <person name="Lane F.A."/>
            <person name="Morgan S.W."/>
            <person name="De Vos L."/>
            <person name="Wilken P.M."/>
            <person name="Duong T.A."/>
            <person name="Aylward J."/>
            <person name="Coetzee M.P."/>
            <person name="Dadej K."/>
            <person name="De Beer Z.W."/>
            <person name="Findlay W."/>
            <person name="Havenga M."/>
            <person name="Kolarik M."/>
            <person name="Menzies J.G."/>
            <person name="Naidoo K."/>
            <person name="Pochopski O."/>
            <person name="Shoukouhi P."/>
            <person name="Santana Q.C."/>
            <person name="Seifert K.A."/>
            <person name="Soal N."/>
            <person name="Steenkamp E.T."/>
            <person name="Tatham C.T."/>
            <person name="van der Nest M.A."/>
            <person name="Wingfield M.J."/>
        </authorList>
    </citation>
    <scope>NUCLEOTIDE SEQUENCE [LARGE SCALE GENOMIC DNA]</scope>
    <source>
        <strain evidence="2">CMW44962</strain>
    </source>
</reference>
<feature type="compositionally biased region" description="Polar residues" evidence="1">
    <location>
        <begin position="273"/>
        <end position="283"/>
    </location>
</feature>
<reference evidence="2 3" key="2">
    <citation type="journal article" date="2021" name="Curr. Genet.">
        <title>Genetic response to nitrogen starvation in the aggressive Eucalyptus foliar pathogen Teratosphaeria destructans.</title>
        <authorList>
            <person name="Havenga M."/>
            <person name="Wingfield B.D."/>
            <person name="Wingfield M.J."/>
            <person name="Dreyer L.L."/>
            <person name="Roets F."/>
            <person name="Aylward J."/>
        </authorList>
    </citation>
    <scope>NUCLEOTIDE SEQUENCE [LARGE SCALE GENOMIC DNA]</scope>
    <source>
        <strain evidence="2">CMW44962</strain>
    </source>
</reference>
<feature type="compositionally biased region" description="Basic residues" evidence="1">
    <location>
        <begin position="400"/>
        <end position="415"/>
    </location>
</feature>
<dbReference type="AlphaFoldDB" id="A0A9W7SZF9"/>
<gene>
    <name evidence="2" type="ORF">Tdes44962_MAKER07331</name>
</gene>
<evidence type="ECO:0000313" key="3">
    <source>
        <dbReference type="Proteomes" id="UP001138500"/>
    </source>
</evidence>
<dbReference type="OrthoDB" id="5341904at2759"/>
<comment type="caution">
    <text evidence="2">The sequence shown here is derived from an EMBL/GenBank/DDBJ whole genome shotgun (WGS) entry which is preliminary data.</text>
</comment>
<feature type="region of interest" description="Disordered" evidence="1">
    <location>
        <begin position="77"/>
        <end position="104"/>
    </location>
</feature>
<feature type="compositionally biased region" description="Polar residues" evidence="1">
    <location>
        <begin position="24"/>
        <end position="46"/>
    </location>
</feature>
<name>A0A9W7SZF9_9PEZI</name>
<keyword evidence="3" id="KW-1185">Reference proteome</keyword>
<evidence type="ECO:0000256" key="1">
    <source>
        <dbReference type="SAM" id="MobiDB-lite"/>
    </source>
</evidence>
<feature type="region of interest" description="Disordered" evidence="1">
    <location>
        <begin position="388"/>
        <end position="415"/>
    </location>
</feature>
<organism evidence="2 3">
    <name type="scientific">Teratosphaeria destructans</name>
    <dbReference type="NCBI Taxonomy" id="418781"/>
    <lineage>
        <taxon>Eukaryota</taxon>
        <taxon>Fungi</taxon>
        <taxon>Dikarya</taxon>
        <taxon>Ascomycota</taxon>
        <taxon>Pezizomycotina</taxon>
        <taxon>Dothideomycetes</taxon>
        <taxon>Dothideomycetidae</taxon>
        <taxon>Mycosphaerellales</taxon>
        <taxon>Teratosphaeriaceae</taxon>
        <taxon>Teratosphaeria</taxon>
    </lineage>
</organism>
<sequence length="415" mass="44259">MPLKGFSTRRASSMDVGNNPGAKMSSSTVDSVGSKPSSTVPDPQNQALDIEQAINLLQELKKTASPEDLVALHRALLPTKDTIPSPRQESAELPSPRWQRRSAAMPPGLATRAGVALDLLQKPSDSTEHRKAKGRQNQGPHQPVAAAVPDRSIAALDLVNDGSADAPDRVLSSTDLEYPQTGIYRHGTLRVTNGAASPDPSTCGVLRGGLIVDDDKYEQPTSTEYFPALEQQPDPPCDPRARMPAVRTKPSVDSMEVNDGSPTAQRQYHLQTWQESAPTVSDQKLSRPSALARAQTAPVTVGGDTAANPIPFPETATLTRFRQRQSRSPSASEISADYISQCQISPSPYEDDSLVSFAARLSTVFDSVYDGGGSAHGTPADALAMLIGQANEAGSPRSAHATHRPSNPKHRQLSS</sequence>
<accession>A0A9W7SZF9</accession>